<dbReference type="GeneID" id="19191039"/>
<name>W9WYV1_9EURO</name>
<sequence>MATTVISRRWCLNFWDPILKVLFQYCDDKFSLKTTSILMDQLLHRIESLHDTGYLHRDIKPENFLLGTGK</sequence>
<dbReference type="OrthoDB" id="4540757at2759"/>
<gene>
    <name evidence="3" type="ORF">A1O5_06328</name>
</gene>
<dbReference type="SUPFAM" id="SSF56112">
    <property type="entry name" value="Protein kinase-like (PK-like)"/>
    <property type="match status" value="1"/>
</dbReference>
<dbReference type="InterPro" id="IPR011009">
    <property type="entry name" value="Kinase-like_dom_sf"/>
</dbReference>
<dbReference type="EC" id="2.7.11.1" evidence="1"/>
<reference evidence="3 4" key="1">
    <citation type="submission" date="2013-03" db="EMBL/GenBank/DDBJ databases">
        <title>The Genome Sequence of Cladophialophora psammophila CBS 110553.</title>
        <authorList>
            <consortium name="The Broad Institute Genomics Platform"/>
            <person name="Cuomo C."/>
            <person name="de Hoog S."/>
            <person name="Gorbushina A."/>
            <person name="Walker B."/>
            <person name="Young S.K."/>
            <person name="Zeng Q."/>
            <person name="Gargeya S."/>
            <person name="Fitzgerald M."/>
            <person name="Haas B."/>
            <person name="Abouelleil A."/>
            <person name="Allen A.W."/>
            <person name="Alvarado L."/>
            <person name="Arachchi H.M."/>
            <person name="Berlin A.M."/>
            <person name="Chapman S.B."/>
            <person name="Gainer-Dewar J."/>
            <person name="Goldberg J."/>
            <person name="Griggs A."/>
            <person name="Gujja S."/>
            <person name="Hansen M."/>
            <person name="Howarth C."/>
            <person name="Imamovic A."/>
            <person name="Ireland A."/>
            <person name="Larimer J."/>
            <person name="McCowan C."/>
            <person name="Murphy C."/>
            <person name="Pearson M."/>
            <person name="Poon T.W."/>
            <person name="Priest M."/>
            <person name="Roberts A."/>
            <person name="Saif S."/>
            <person name="Shea T."/>
            <person name="Sisk P."/>
            <person name="Sykes S."/>
            <person name="Wortman J."/>
            <person name="Nusbaum C."/>
            <person name="Birren B."/>
        </authorList>
    </citation>
    <scope>NUCLEOTIDE SEQUENCE [LARGE SCALE GENOMIC DNA]</scope>
    <source>
        <strain evidence="3 4">CBS 110553</strain>
    </source>
</reference>
<organism evidence="3 4">
    <name type="scientific">Cladophialophora psammophila CBS 110553</name>
    <dbReference type="NCBI Taxonomy" id="1182543"/>
    <lineage>
        <taxon>Eukaryota</taxon>
        <taxon>Fungi</taxon>
        <taxon>Dikarya</taxon>
        <taxon>Ascomycota</taxon>
        <taxon>Pezizomycotina</taxon>
        <taxon>Eurotiomycetes</taxon>
        <taxon>Chaetothyriomycetidae</taxon>
        <taxon>Chaetothyriales</taxon>
        <taxon>Herpotrichiellaceae</taxon>
        <taxon>Cladophialophora</taxon>
    </lineage>
</organism>
<accession>W9WYV1</accession>
<evidence type="ECO:0000256" key="1">
    <source>
        <dbReference type="ARBA" id="ARBA00012513"/>
    </source>
</evidence>
<dbReference type="PANTHER" id="PTHR11909">
    <property type="entry name" value="CASEIN KINASE-RELATED"/>
    <property type="match status" value="1"/>
</dbReference>
<dbReference type="Gene3D" id="1.10.510.10">
    <property type="entry name" value="Transferase(Phosphotransferase) domain 1"/>
    <property type="match status" value="1"/>
</dbReference>
<dbReference type="InterPro" id="IPR050235">
    <property type="entry name" value="CK1_Ser-Thr_kinase"/>
</dbReference>
<dbReference type="PROSITE" id="PS00108">
    <property type="entry name" value="PROTEIN_KINASE_ST"/>
    <property type="match status" value="1"/>
</dbReference>
<dbReference type="eggNOG" id="KOG1164">
    <property type="taxonomic scope" value="Eukaryota"/>
</dbReference>
<evidence type="ECO:0000313" key="4">
    <source>
        <dbReference type="Proteomes" id="UP000019471"/>
    </source>
</evidence>
<dbReference type="GO" id="GO:0004674">
    <property type="term" value="F:protein serine/threonine kinase activity"/>
    <property type="evidence" value="ECO:0007669"/>
    <property type="project" value="UniProtKB-EC"/>
</dbReference>
<dbReference type="HOGENOM" id="CLU_2757587_0_0_1"/>
<keyword evidence="4" id="KW-1185">Reference proteome</keyword>
<protein>
    <recommendedName>
        <fullName evidence="1">non-specific serine/threonine protein kinase</fullName>
        <ecNumber evidence="1">2.7.11.1</ecNumber>
    </recommendedName>
</protein>
<dbReference type="InterPro" id="IPR008271">
    <property type="entry name" value="Ser/Thr_kinase_AS"/>
</dbReference>
<dbReference type="GO" id="GO:0005524">
    <property type="term" value="F:ATP binding"/>
    <property type="evidence" value="ECO:0007669"/>
    <property type="project" value="InterPro"/>
</dbReference>
<evidence type="ECO:0000259" key="2">
    <source>
        <dbReference type="PROSITE" id="PS50011"/>
    </source>
</evidence>
<keyword evidence="3" id="KW-0418">Kinase</keyword>
<dbReference type="AlphaFoldDB" id="W9WYV1"/>
<dbReference type="InterPro" id="IPR000719">
    <property type="entry name" value="Prot_kinase_dom"/>
</dbReference>
<dbReference type="STRING" id="1182543.W9WYV1"/>
<dbReference type="EMBL" id="AMGX01000009">
    <property type="protein sequence ID" value="EXJ70260.1"/>
    <property type="molecule type" value="Genomic_DNA"/>
</dbReference>
<feature type="domain" description="Protein kinase" evidence="2">
    <location>
        <begin position="1"/>
        <end position="70"/>
    </location>
</feature>
<evidence type="ECO:0000313" key="3">
    <source>
        <dbReference type="EMBL" id="EXJ70260.1"/>
    </source>
</evidence>
<dbReference type="RefSeq" id="XP_007745112.1">
    <property type="nucleotide sequence ID" value="XM_007746922.1"/>
</dbReference>
<dbReference type="Proteomes" id="UP000019471">
    <property type="component" value="Unassembled WGS sequence"/>
</dbReference>
<keyword evidence="3" id="KW-0808">Transferase</keyword>
<dbReference type="PROSITE" id="PS50011">
    <property type="entry name" value="PROTEIN_KINASE_DOM"/>
    <property type="match status" value="1"/>
</dbReference>
<proteinExistence type="predicted"/>
<comment type="caution">
    <text evidence="3">The sequence shown here is derived from an EMBL/GenBank/DDBJ whole genome shotgun (WGS) entry which is preliminary data.</text>
</comment>